<evidence type="ECO:0000256" key="1">
    <source>
        <dbReference type="SAM" id="Coils"/>
    </source>
</evidence>
<organism evidence="2 3">
    <name type="scientific">Strongyloides stercoralis</name>
    <name type="common">Threadworm</name>
    <dbReference type="NCBI Taxonomy" id="6248"/>
    <lineage>
        <taxon>Eukaryota</taxon>
        <taxon>Metazoa</taxon>
        <taxon>Ecdysozoa</taxon>
        <taxon>Nematoda</taxon>
        <taxon>Chromadorea</taxon>
        <taxon>Rhabditida</taxon>
        <taxon>Tylenchina</taxon>
        <taxon>Panagrolaimomorpha</taxon>
        <taxon>Strongyloidoidea</taxon>
        <taxon>Strongyloididae</taxon>
        <taxon>Strongyloides</taxon>
    </lineage>
</organism>
<name>A0AAF5I380_STRER</name>
<keyword evidence="2" id="KW-1185">Reference proteome</keyword>
<protein>
    <submittedName>
        <fullName evidence="3">Uncharacterized protein</fullName>
    </submittedName>
</protein>
<sequence>MSNESSTISSIDSESLSTAILPLMAQLNIDHNNLKKNSFLCSGIFEELYKQFKLEVNSLKKIIDEQKEINKNLFNEVVKTRQLLEEFQKNNKEMKSNQSIFNKNIEKNSSFIISKNFDDVPMIRNKNDNINIEDLKNLIAGKISSNTLFDKTKLENGIKIQNFNQTHVYSPIITFESAKCNLLSNLFINESVDFVITSFTGSGFETLNHRCGVFFILTKNNILNIRIRFSNNLERSLCSIKTLASLFGELDKMLKQKIINYNSRLVYLIYDSFVGEFLAKRRENIGYLNSLMSNALKTEALNFLKNEVSFKNVKYIVQNSSFLEKILCDEINKTSLCQPIGKTVKKNDTYGEYEQFFN</sequence>
<proteinExistence type="predicted"/>
<accession>A0AAF5I380</accession>
<evidence type="ECO:0000313" key="2">
    <source>
        <dbReference type="Proteomes" id="UP000035681"/>
    </source>
</evidence>
<reference evidence="3" key="1">
    <citation type="submission" date="2024-02" db="UniProtKB">
        <authorList>
            <consortium name="WormBaseParasite"/>
        </authorList>
    </citation>
    <scope>IDENTIFICATION</scope>
</reference>
<dbReference type="WBParaSite" id="TCONS_00013323.p1">
    <property type="protein sequence ID" value="TCONS_00013323.p1"/>
    <property type="gene ID" value="XLOC_009174"/>
</dbReference>
<keyword evidence="1" id="KW-0175">Coiled coil</keyword>
<feature type="coiled-coil region" evidence="1">
    <location>
        <begin position="49"/>
        <end position="97"/>
    </location>
</feature>
<dbReference type="AlphaFoldDB" id="A0AAF5I380"/>
<evidence type="ECO:0000313" key="3">
    <source>
        <dbReference type="WBParaSite" id="TCONS_00013323.p1"/>
    </source>
</evidence>
<dbReference type="Proteomes" id="UP000035681">
    <property type="component" value="Unplaced"/>
</dbReference>